<keyword evidence="2" id="KW-1185">Reference proteome</keyword>
<evidence type="ECO:0000313" key="1">
    <source>
        <dbReference type="EMBL" id="TWU29037.1"/>
    </source>
</evidence>
<dbReference type="Proteomes" id="UP000319143">
    <property type="component" value="Unassembled WGS sequence"/>
</dbReference>
<comment type="caution">
    <text evidence="1">The sequence shown here is derived from an EMBL/GenBank/DDBJ whole genome shotgun (WGS) entry which is preliminary data.</text>
</comment>
<sequence length="268" mass="30724">MDRNTVKAWYREIGLGLRQIRKDIAGGRSPDREEQFERIAELADLYESDGNPVFSIDTKAKEFLGRLYRKGRLYGTAALQAFDHDFPSWADGKVIPHGIYDIRRNVGHINIGLSHDTSEFAADSLRWYWNRIGKQCYADATSILLLCDCGGSNAANRYLFKYYLQELSDSIGIPIRVAHLPSYCSKYNPIERRFFSHVGRACSGRLFDSLETVVDLMRQTSTRTGLRSTVNVIRRAYQTGQKLSDELKSELRIIYDEALPKWNYTTSL</sequence>
<reference evidence="1 2" key="1">
    <citation type="submission" date="2019-02" db="EMBL/GenBank/DDBJ databases">
        <title>Deep-cultivation of Planctomycetes and their phenomic and genomic characterization uncovers novel biology.</title>
        <authorList>
            <person name="Wiegand S."/>
            <person name="Jogler M."/>
            <person name="Boedeker C."/>
            <person name="Pinto D."/>
            <person name="Vollmers J."/>
            <person name="Rivas-Marin E."/>
            <person name="Kohn T."/>
            <person name="Peeters S.H."/>
            <person name="Heuer A."/>
            <person name="Rast P."/>
            <person name="Oberbeckmann S."/>
            <person name="Bunk B."/>
            <person name="Jeske O."/>
            <person name="Meyerdierks A."/>
            <person name="Storesund J.E."/>
            <person name="Kallscheuer N."/>
            <person name="Luecker S."/>
            <person name="Lage O.M."/>
            <person name="Pohl T."/>
            <person name="Merkel B.J."/>
            <person name="Hornburger P."/>
            <person name="Mueller R.-W."/>
            <person name="Bruemmer F."/>
            <person name="Labrenz M."/>
            <person name="Spormann A.M."/>
            <person name="Op Den Camp H."/>
            <person name="Overmann J."/>
            <person name="Amann R."/>
            <person name="Jetten M.S.M."/>
            <person name="Mascher T."/>
            <person name="Medema M.H."/>
            <person name="Devos D.P."/>
            <person name="Kaster A.-K."/>
            <person name="Ovreas L."/>
            <person name="Rohde M."/>
            <person name="Galperin M.Y."/>
            <person name="Jogler C."/>
        </authorList>
    </citation>
    <scope>NUCLEOTIDE SEQUENCE [LARGE SCALE GENOMIC DNA]</scope>
    <source>
        <strain evidence="1 2">Poly41</strain>
    </source>
</reference>
<evidence type="ECO:0000313" key="2">
    <source>
        <dbReference type="Proteomes" id="UP000319143"/>
    </source>
</evidence>
<dbReference type="OrthoDB" id="251456at2"/>
<dbReference type="InterPro" id="IPR011518">
    <property type="entry name" value="Transposase_36"/>
</dbReference>
<gene>
    <name evidence="1" type="ORF">Poly41_67360</name>
</gene>
<dbReference type="NCBIfam" id="NF033519">
    <property type="entry name" value="transpos_ISAzo13"/>
    <property type="match status" value="1"/>
</dbReference>
<dbReference type="Pfam" id="PF07592">
    <property type="entry name" value="DDE_Tnp_ISAZ013"/>
    <property type="match status" value="1"/>
</dbReference>
<organism evidence="1 2">
    <name type="scientific">Novipirellula artificiosorum</name>
    <dbReference type="NCBI Taxonomy" id="2528016"/>
    <lineage>
        <taxon>Bacteria</taxon>
        <taxon>Pseudomonadati</taxon>
        <taxon>Planctomycetota</taxon>
        <taxon>Planctomycetia</taxon>
        <taxon>Pirellulales</taxon>
        <taxon>Pirellulaceae</taxon>
        <taxon>Novipirellula</taxon>
    </lineage>
</organism>
<name>A0A5C6CZV7_9BACT</name>
<proteinExistence type="predicted"/>
<dbReference type="EMBL" id="SJPV01000024">
    <property type="protein sequence ID" value="TWU29037.1"/>
    <property type="molecule type" value="Genomic_DNA"/>
</dbReference>
<dbReference type="AlphaFoldDB" id="A0A5C6CZV7"/>
<accession>A0A5C6CZV7</accession>
<protein>
    <submittedName>
        <fullName evidence="1">Rhodopirellula transposase</fullName>
    </submittedName>
</protein>